<dbReference type="PANTHER" id="PTHR30118:SF15">
    <property type="entry name" value="TRANSCRIPTIONAL REGULATORY PROTEIN"/>
    <property type="match status" value="1"/>
</dbReference>
<keyword evidence="2" id="KW-0805">Transcription regulation</keyword>
<protein>
    <submittedName>
        <fullName evidence="6">LysR family transcriptional regulator</fullName>
    </submittedName>
</protein>
<reference evidence="6 7" key="1">
    <citation type="submission" date="2016-08" db="EMBL/GenBank/DDBJ databases">
        <authorList>
            <person name="Seilhamer J.J."/>
        </authorList>
    </citation>
    <scope>NUCLEOTIDE SEQUENCE [LARGE SCALE GENOMIC DNA]</scope>
    <source>
        <strain evidence="6 7">PH27A</strain>
    </source>
</reference>
<accession>A0A1E2V712</accession>
<comment type="similarity">
    <text evidence="1">Belongs to the LysR transcriptional regulatory family.</text>
</comment>
<dbReference type="RefSeq" id="WP_068997159.1">
    <property type="nucleotide sequence ID" value="NZ_MDTQ01000001.1"/>
</dbReference>
<name>A0A1E2V712_9GAMM</name>
<dbReference type="GO" id="GO:0003700">
    <property type="term" value="F:DNA-binding transcription factor activity"/>
    <property type="evidence" value="ECO:0007669"/>
    <property type="project" value="InterPro"/>
</dbReference>
<dbReference type="OrthoDB" id="8839911at2"/>
<proteinExistence type="inferred from homology"/>
<dbReference type="Proteomes" id="UP000094291">
    <property type="component" value="Unassembled WGS sequence"/>
</dbReference>
<dbReference type="PRINTS" id="PR00039">
    <property type="entry name" value="HTHLYSR"/>
</dbReference>
<dbReference type="Pfam" id="PF00126">
    <property type="entry name" value="HTH_1"/>
    <property type="match status" value="1"/>
</dbReference>
<dbReference type="SUPFAM" id="SSF46785">
    <property type="entry name" value="Winged helix' DNA-binding domain"/>
    <property type="match status" value="1"/>
</dbReference>
<dbReference type="InterPro" id="IPR005119">
    <property type="entry name" value="LysR_subst-bd"/>
</dbReference>
<dbReference type="InterPro" id="IPR000847">
    <property type="entry name" value="LysR_HTH_N"/>
</dbReference>
<dbReference type="Pfam" id="PF03466">
    <property type="entry name" value="LysR_substrate"/>
    <property type="match status" value="1"/>
</dbReference>
<dbReference type="InterPro" id="IPR050389">
    <property type="entry name" value="LysR-type_TF"/>
</dbReference>
<gene>
    <name evidence="6" type="ORF">BFW38_03600</name>
</gene>
<evidence type="ECO:0000256" key="1">
    <source>
        <dbReference type="ARBA" id="ARBA00009437"/>
    </source>
</evidence>
<evidence type="ECO:0000256" key="2">
    <source>
        <dbReference type="ARBA" id="ARBA00023015"/>
    </source>
</evidence>
<feature type="domain" description="HTH lysR-type" evidence="5">
    <location>
        <begin position="7"/>
        <end position="64"/>
    </location>
</feature>
<evidence type="ECO:0000313" key="7">
    <source>
        <dbReference type="Proteomes" id="UP000094291"/>
    </source>
</evidence>
<dbReference type="STRING" id="197479.BFW38_03600"/>
<evidence type="ECO:0000256" key="3">
    <source>
        <dbReference type="ARBA" id="ARBA00023125"/>
    </source>
</evidence>
<dbReference type="PANTHER" id="PTHR30118">
    <property type="entry name" value="HTH-TYPE TRANSCRIPTIONAL REGULATOR LEUO-RELATED"/>
    <property type="match status" value="1"/>
</dbReference>
<dbReference type="AlphaFoldDB" id="A0A1E2V712"/>
<dbReference type="InterPro" id="IPR036390">
    <property type="entry name" value="WH_DNA-bd_sf"/>
</dbReference>
<keyword evidence="3" id="KW-0238">DNA-binding</keyword>
<dbReference type="InterPro" id="IPR036388">
    <property type="entry name" value="WH-like_DNA-bd_sf"/>
</dbReference>
<dbReference type="Gene3D" id="3.40.190.10">
    <property type="entry name" value="Periplasmic binding protein-like II"/>
    <property type="match status" value="2"/>
</dbReference>
<dbReference type="SUPFAM" id="SSF53850">
    <property type="entry name" value="Periplasmic binding protein-like II"/>
    <property type="match status" value="1"/>
</dbReference>
<comment type="caution">
    <text evidence="6">The sequence shown here is derived from an EMBL/GenBank/DDBJ whole genome shotgun (WGS) entry which is preliminary data.</text>
</comment>
<dbReference type="GO" id="GO:0003677">
    <property type="term" value="F:DNA binding"/>
    <property type="evidence" value="ECO:0007669"/>
    <property type="project" value="UniProtKB-KW"/>
</dbReference>
<evidence type="ECO:0000256" key="4">
    <source>
        <dbReference type="ARBA" id="ARBA00023163"/>
    </source>
</evidence>
<organism evidence="6 7">
    <name type="scientific">Terasakiispira papahanaumokuakeensis</name>
    <dbReference type="NCBI Taxonomy" id="197479"/>
    <lineage>
        <taxon>Bacteria</taxon>
        <taxon>Pseudomonadati</taxon>
        <taxon>Pseudomonadota</taxon>
        <taxon>Gammaproteobacteria</taxon>
        <taxon>Oceanospirillales</taxon>
        <taxon>Terasakiispira</taxon>
    </lineage>
</organism>
<keyword evidence="4" id="KW-0804">Transcription</keyword>
<dbReference type="Gene3D" id="1.10.10.10">
    <property type="entry name" value="Winged helix-like DNA-binding domain superfamily/Winged helix DNA-binding domain"/>
    <property type="match status" value="1"/>
</dbReference>
<keyword evidence="7" id="KW-1185">Reference proteome</keyword>
<dbReference type="EMBL" id="MDTQ01000001">
    <property type="protein sequence ID" value="ODC02764.1"/>
    <property type="molecule type" value="Genomic_DNA"/>
</dbReference>
<sequence>MAAYPNLDLNLIKLFASLYETGSVTQTAEALNLSQSACSHALQRLRERLGDELFVRIDQRMHPTIHARHLAERVLPGLQLLTQGLASAQPFDPTQPQLFRIAATDYTGWCLRPLMRDLNRTYPAIQIEFLHLESRIPETALERGDIDLVCGFDHGLKVPESLVSHLWRKDHYVSVRCRQHPIPTQGLSLSEFLRYPHILVTPWNEPRGIVDITLAKHKKKRHIGLKTTSVLAAPDFLPGTDYLLALPAYYAQRLTLPVHIEPLPLAVPDYQLTLYWHKTRQHDPKIEWLIQTFKALAHIDEGESK</sequence>
<evidence type="ECO:0000313" key="6">
    <source>
        <dbReference type="EMBL" id="ODC02764.1"/>
    </source>
</evidence>
<dbReference type="PROSITE" id="PS50931">
    <property type="entry name" value="HTH_LYSR"/>
    <property type="match status" value="1"/>
</dbReference>
<evidence type="ECO:0000259" key="5">
    <source>
        <dbReference type="PROSITE" id="PS50931"/>
    </source>
</evidence>